<keyword evidence="4" id="KW-1185">Reference proteome</keyword>
<evidence type="ECO:0000313" key="3">
    <source>
        <dbReference type="EMBL" id="OQR79687.1"/>
    </source>
</evidence>
<evidence type="ECO:0000256" key="1">
    <source>
        <dbReference type="SAM" id="MobiDB-lite"/>
    </source>
</evidence>
<reference evidence="3 4" key="1">
    <citation type="journal article" date="2017" name="Gigascience">
        <title>Draft genome of the honey bee ectoparasitic mite, Tropilaelaps mercedesae, is shaped by the parasitic life history.</title>
        <authorList>
            <person name="Dong X."/>
            <person name="Armstrong S.D."/>
            <person name="Xia D."/>
            <person name="Makepeace B.L."/>
            <person name="Darby A.C."/>
            <person name="Kadowaki T."/>
        </authorList>
    </citation>
    <scope>NUCLEOTIDE SEQUENCE [LARGE SCALE GENOMIC DNA]</scope>
    <source>
        <strain evidence="3">Wuxi-XJTLU</strain>
    </source>
</reference>
<evidence type="ECO:0000256" key="2">
    <source>
        <dbReference type="SAM" id="Phobius"/>
    </source>
</evidence>
<organism evidence="3 4">
    <name type="scientific">Tropilaelaps mercedesae</name>
    <dbReference type="NCBI Taxonomy" id="418985"/>
    <lineage>
        <taxon>Eukaryota</taxon>
        <taxon>Metazoa</taxon>
        <taxon>Ecdysozoa</taxon>
        <taxon>Arthropoda</taxon>
        <taxon>Chelicerata</taxon>
        <taxon>Arachnida</taxon>
        <taxon>Acari</taxon>
        <taxon>Parasitiformes</taxon>
        <taxon>Mesostigmata</taxon>
        <taxon>Gamasina</taxon>
        <taxon>Dermanyssoidea</taxon>
        <taxon>Laelapidae</taxon>
        <taxon>Tropilaelaps</taxon>
    </lineage>
</organism>
<protein>
    <submittedName>
        <fullName evidence="3">Uncharacterized protein</fullName>
    </submittedName>
</protein>
<dbReference type="Proteomes" id="UP000192247">
    <property type="component" value="Unassembled WGS sequence"/>
</dbReference>
<dbReference type="InParanoid" id="A0A1V9Y1Q5"/>
<gene>
    <name evidence="3" type="ORF">BIW11_05558</name>
</gene>
<feature type="compositionally biased region" description="Polar residues" evidence="1">
    <location>
        <begin position="28"/>
        <end position="53"/>
    </location>
</feature>
<dbReference type="EMBL" id="MNPL01000809">
    <property type="protein sequence ID" value="OQR79687.1"/>
    <property type="molecule type" value="Genomic_DNA"/>
</dbReference>
<keyword evidence="2" id="KW-0472">Membrane</keyword>
<feature type="region of interest" description="Disordered" evidence="1">
    <location>
        <begin position="1"/>
        <end position="62"/>
    </location>
</feature>
<name>A0A1V9Y1Q5_9ACAR</name>
<keyword evidence="2" id="KW-1133">Transmembrane helix</keyword>
<evidence type="ECO:0000313" key="4">
    <source>
        <dbReference type="Proteomes" id="UP000192247"/>
    </source>
</evidence>
<feature type="transmembrane region" description="Helical" evidence="2">
    <location>
        <begin position="70"/>
        <end position="95"/>
    </location>
</feature>
<sequence>MATDTDSSESESLSGSKNPPRLPKRQFTKTFNTGEYTGSSTTTDPKRSSSTTGPVAAVVRTRPRRSRARTILLSMVFVGLFLIAVLSGIGVLVLINAETGSNNGPHGFLLFGNTTSSTTTKGWRRYTKPV</sequence>
<comment type="caution">
    <text evidence="3">The sequence shown here is derived from an EMBL/GenBank/DDBJ whole genome shotgun (WGS) entry which is preliminary data.</text>
</comment>
<accession>A0A1V9Y1Q5</accession>
<dbReference type="AlphaFoldDB" id="A0A1V9Y1Q5"/>
<proteinExistence type="predicted"/>
<keyword evidence="2" id="KW-0812">Transmembrane</keyword>